<evidence type="ECO:0000256" key="10">
    <source>
        <dbReference type="ARBA" id="ARBA00038669"/>
    </source>
</evidence>
<keyword evidence="4" id="KW-1003">Cell membrane</keyword>
<evidence type="ECO:0000256" key="11">
    <source>
        <dbReference type="ARBA" id="ARBA00039098"/>
    </source>
</evidence>
<dbReference type="EMBL" id="QFCQ01000061">
    <property type="protein sequence ID" value="RDW12878.1"/>
    <property type="molecule type" value="Genomic_DNA"/>
</dbReference>
<gene>
    <name evidence="15" type="ORF">DIE28_11145</name>
</gene>
<comment type="subcellular location">
    <subcellularLocation>
        <location evidence="1">Cell inner membrane</location>
        <topology evidence="1">Peripheral membrane protein</topology>
    </subcellularLocation>
</comment>
<dbReference type="InterPro" id="IPR003593">
    <property type="entry name" value="AAA+_ATPase"/>
</dbReference>
<keyword evidence="6 15" id="KW-0067">ATP-binding</keyword>
<keyword evidence="9" id="KW-0472">Membrane</keyword>
<organism evidence="15 16">
    <name type="scientific">Paracoccus thiocyanatus</name>
    <dbReference type="NCBI Taxonomy" id="34006"/>
    <lineage>
        <taxon>Bacteria</taxon>
        <taxon>Pseudomonadati</taxon>
        <taxon>Pseudomonadota</taxon>
        <taxon>Alphaproteobacteria</taxon>
        <taxon>Rhodobacterales</taxon>
        <taxon>Paracoccaceae</taxon>
        <taxon>Paracoccus</taxon>
    </lineage>
</organism>
<dbReference type="Proteomes" id="UP000256679">
    <property type="component" value="Unassembled WGS sequence"/>
</dbReference>
<dbReference type="PROSITE" id="PS00211">
    <property type="entry name" value="ABC_TRANSPORTER_1"/>
    <property type="match status" value="1"/>
</dbReference>
<evidence type="ECO:0000259" key="14">
    <source>
        <dbReference type="PROSITE" id="PS50893"/>
    </source>
</evidence>
<accession>A0A3D8PC33</accession>
<sequence>MTQVLEIRGLSLRFPCGGMPLADVSLTARPGQILAIVGASGAGKSLLARAVLHLLPPNARMTGEIRLDGAPLDPAAAAALRGRVLALVPQSTTFLDPLAKVGQQLRWAARRAGAPQPFAVDQALARVGLPPQVAKLYPGAISAGMARRVLLAAALAGDPAVVIADEPTDGLDPDNLRLVLRRLRALADAGRTVIVITHDLITALPYADRVAVMRDGSILAEERAAAFCGDGAALISGWSRRLWNALPQNAFDAADGSVHA</sequence>
<dbReference type="InterPro" id="IPR050388">
    <property type="entry name" value="ABC_Ni/Peptide_Import"/>
</dbReference>
<dbReference type="InterPro" id="IPR017871">
    <property type="entry name" value="ABC_transporter-like_CS"/>
</dbReference>
<dbReference type="PANTHER" id="PTHR43297:SF13">
    <property type="entry name" value="NICKEL ABC TRANSPORTER, ATP-BINDING PROTEIN"/>
    <property type="match status" value="1"/>
</dbReference>
<dbReference type="InterPro" id="IPR027417">
    <property type="entry name" value="P-loop_NTPase"/>
</dbReference>
<dbReference type="RefSeq" id="WP_115756099.1">
    <property type="nucleotide sequence ID" value="NZ_QFCQ01000061.1"/>
</dbReference>
<feature type="domain" description="ABC transporter" evidence="14">
    <location>
        <begin position="5"/>
        <end position="240"/>
    </location>
</feature>
<dbReference type="Pfam" id="PF00005">
    <property type="entry name" value="ABC_tran"/>
    <property type="match status" value="1"/>
</dbReference>
<dbReference type="SMART" id="SM00382">
    <property type="entry name" value="AAA"/>
    <property type="match status" value="1"/>
</dbReference>
<evidence type="ECO:0000256" key="1">
    <source>
        <dbReference type="ARBA" id="ARBA00004417"/>
    </source>
</evidence>
<keyword evidence="7" id="KW-1278">Translocase</keyword>
<evidence type="ECO:0000313" key="15">
    <source>
        <dbReference type="EMBL" id="RDW12878.1"/>
    </source>
</evidence>
<comment type="subunit">
    <text evidence="10">The complex is composed of two ATP-binding proteins (NikD and NikE), two transmembrane proteins (NikB and NikC) and a solute-binding protein (NikA).</text>
</comment>
<dbReference type="EC" id="7.2.2.11" evidence="11"/>
<dbReference type="Gene3D" id="3.40.50.300">
    <property type="entry name" value="P-loop containing nucleotide triphosphate hydrolases"/>
    <property type="match status" value="1"/>
</dbReference>
<dbReference type="GO" id="GO:0015413">
    <property type="term" value="F:ABC-type nickel transporter activity"/>
    <property type="evidence" value="ECO:0007669"/>
    <property type="project" value="UniProtKB-EC"/>
</dbReference>
<comment type="catalytic activity">
    <reaction evidence="13">
        <text>Ni(2+)(out) + ATP + H2O = Ni(2+)(in) + ADP + phosphate + H(+)</text>
        <dbReference type="Rhea" id="RHEA:15557"/>
        <dbReference type="ChEBI" id="CHEBI:15377"/>
        <dbReference type="ChEBI" id="CHEBI:15378"/>
        <dbReference type="ChEBI" id="CHEBI:30616"/>
        <dbReference type="ChEBI" id="CHEBI:43474"/>
        <dbReference type="ChEBI" id="CHEBI:49786"/>
        <dbReference type="ChEBI" id="CHEBI:456216"/>
        <dbReference type="EC" id="7.2.2.11"/>
    </reaction>
    <physiologicalReaction direction="left-to-right" evidence="13">
        <dbReference type="Rhea" id="RHEA:15558"/>
    </physiologicalReaction>
</comment>
<dbReference type="PROSITE" id="PS50893">
    <property type="entry name" value="ABC_TRANSPORTER_2"/>
    <property type="match status" value="1"/>
</dbReference>
<dbReference type="GO" id="GO:0005524">
    <property type="term" value="F:ATP binding"/>
    <property type="evidence" value="ECO:0007669"/>
    <property type="project" value="UniProtKB-KW"/>
</dbReference>
<dbReference type="GO" id="GO:0005886">
    <property type="term" value="C:plasma membrane"/>
    <property type="evidence" value="ECO:0007669"/>
    <property type="project" value="UniProtKB-SubCell"/>
</dbReference>
<evidence type="ECO:0000256" key="8">
    <source>
        <dbReference type="ARBA" id="ARBA00023065"/>
    </source>
</evidence>
<keyword evidence="5" id="KW-0547">Nucleotide-binding</keyword>
<evidence type="ECO:0000256" key="2">
    <source>
        <dbReference type="ARBA" id="ARBA00005417"/>
    </source>
</evidence>
<keyword evidence="8" id="KW-0406">Ion transport</keyword>
<dbReference type="AlphaFoldDB" id="A0A3D8PC33"/>
<name>A0A3D8PC33_9RHOB</name>
<keyword evidence="16" id="KW-1185">Reference proteome</keyword>
<evidence type="ECO:0000256" key="9">
    <source>
        <dbReference type="ARBA" id="ARBA00023136"/>
    </source>
</evidence>
<evidence type="ECO:0000256" key="5">
    <source>
        <dbReference type="ARBA" id="ARBA00022741"/>
    </source>
</evidence>
<dbReference type="SUPFAM" id="SSF52540">
    <property type="entry name" value="P-loop containing nucleoside triphosphate hydrolases"/>
    <property type="match status" value="1"/>
</dbReference>
<comment type="similarity">
    <text evidence="2">Belongs to the ABC transporter superfamily.</text>
</comment>
<evidence type="ECO:0000256" key="7">
    <source>
        <dbReference type="ARBA" id="ARBA00022967"/>
    </source>
</evidence>
<keyword evidence="3" id="KW-0813">Transport</keyword>
<reference evidence="15 16" key="1">
    <citation type="submission" date="2018-05" db="EMBL/GenBank/DDBJ databases">
        <title>Whole genome sequencing of Paracoccus thiocyanatus SST.</title>
        <authorList>
            <person name="Ghosh W."/>
            <person name="Rameez M.J."/>
            <person name="Roy C."/>
        </authorList>
    </citation>
    <scope>NUCLEOTIDE SEQUENCE [LARGE SCALE GENOMIC DNA]</scope>
    <source>
        <strain evidence="15 16">SST</strain>
    </source>
</reference>
<dbReference type="InterPro" id="IPR003439">
    <property type="entry name" value="ABC_transporter-like_ATP-bd"/>
</dbReference>
<protein>
    <recommendedName>
        <fullName evidence="12">Nickel import system ATP-binding protein NikD</fullName>
        <ecNumber evidence="11">7.2.2.11</ecNumber>
    </recommendedName>
</protein>
<evidence type="ECO:0000256" key="3">
    <source>
        <dbReference type="ARBA" id="ARBA00022448"/>
    </source>
</evidence>
<dbReference type="PANTHER" id="PTHR43297">
    <property type="entry name" value="OLIGOPEPTIDE TRANSPORT ATP-BINDING PROTEIN APPD"/>
    <property type="match status" value="1"/>
</dbReference>
<proteinExistence type="inferred from homology"/>
<evidence type="ECO:0000256" key="4">
    <source>
        <dbReference type="ARBA" id="ARBA00022475"/>
    </source>
</evidence>
<comment type="caution">
    <text evidence="15">The sequence shown here is derived from an EMBL/GenBank/DDBJ whole genome shotgun (WGS) entry which is preliminary data.</text>
</comment>
<evidence type="ECO:0000313" key="16">
    <source>
        <dbReference type="Proteomes" id="UP000256679"/>
    </source>
</evidence>
<dbReference type="GO" id="GO:0016887">
    <property type="term" value="F:ATP hydrolysis activity"/>
    <property type="evidence" value="ECO:0007669"/>
    <property type="project" value="InterPro"/>
</dbReference>
<evidence type="ECO:0000256" key="12">
    <source>
        <dbReference type="ARBA" id="ARBA00044143"/>
    </source>
</evidence>
<evidence type="ECO:0000256" key="6">
    <source>
        <dbReference type="ARBA" id="ARBA00022840"/>
    </source>
</evidence>
<evidence type="ECO:0000256" key="13">
    <source>
        <dbReference type="ARBA" id="ARBA00048610"/>
    </source>
</evidence>